<organism evidence="7 8">
    <name type="scientific">Lysobacter brunescens</name>
    <dbReference type="NCBI Taxonomy" id="262323"/>
    <lineage>
        <taxon>Bacteria</taxon>
        <taxon>Pseudomonadati</taxon>
        <taxon>Pseudomonadota</taxon>
        <taxon>Gammaproteobacteria</taxon>
        <taxon>Lysobacterales</taxon>
        <taxon>Lysobacteraceae</taxon>
        <taxon>Lysobacter</taxon>
    </lineage>
</organism>
<dbReference type="PANTHER" id="PTHR43248:SF29">
    <property type="entry name" value="TRIPEPTIDYL AMINOPEPTIDASE"/>
    <property type="match status" value="1"/>
</dbReference>
<evidence type="ECO:0000256" key="1">
    <source>
        <dbReference type="ARBA" id="ARBA00010088"/>
    </source>
</evidence>
<evidence type="ECO:0000256" key="2">
    <source>
        <dbReference type="ARBA" id="ARBA00022729"/>
    </source>
</evidence>
<keyword evidence="2 4" id="KW-0732">Signal</keyword>
<dbReference type="SUPFAM" id="SSF53474">
    <property type="entry name" value="alpha/beta-Hydrolases"/>
    <property type="match status" value="1"/>
</dbReference>
<dbReference type="GO" id="GO:0016787">
    <property type="term" value="F:hydrolase activity"/>
    <property type="evidence" value="ECO:0007669"/>
    <property type="project" value="UniProtKB-KW"/>
</dbReference>
<dbReference type="Pfam" id="PF08386">
    <property type="entry name" value="Abhydrolase_4"/>
    <property type="match status" value="1"/>
</dbReference>
<evidence type="ECO:0000259" key="6">
    <source>
        <dbReference type="Pfam" id="PF08386"/>
    </source>
</evidence>
<dbReference type="EMBL" id="JBHTIF010000004">
    <property type="protein sequence ID" value="MFD0727110.1"/>
    <property type="molecule type" value="Genomic_DNA"/>
</dbReference>
<protein>
    <submittedName>
        <fullName evidence="7">Alpha/beta hydrolase</fullName>
    </submittedName>
</protein>
<dbReference type="InterPro" id="IPR000073">
    <property type="entry name" value="AB_hydrolase_1"/>
</dbReference>
<dbReference type="InterPro" id="IPR029058">
    <property type="entry name" value="AB_hydrolase_fold"/>
</dbReference>
<accession>A0ABW2YIZ2</accession>
<dbReference type="Proteomes" id="UP001597110">
    <property type="component" value="Unassembled WGS sequence"/>
</dbReference>
<sequence>MASTRFSSGRLGRVALGLAPLLLALVAAPSFAARKPPPPQVPAIDWAPCIEGIENLDCATVKVPLDYRNPYGHKTTLSLARIPAADRDNKIGTLFLNPGGPGASGVDLIYNGFGDVLNEILRGRFDIVGFDPRGIGESTPIQCWDSEDDRNADFRGQPIFPYRAAQERPFFDVYRNVAYKCFANVGTQPILNFMTTGDVARDLDLLRRAVGDSQLNYLGYSYGSYIGSTYANLFPRNIRAMVIDGVLDPRQWSSGWQIKTDRVGAYHVLLEFFRQCDLAGKDCVLGGERGSKARFDVILAEARRQGTIVIGEGNDVFEYGYDEVAADASGLMYSPEQWPAYANFLDLLNRALTGDKAAKKAALASRRAIEKAFADAGPVQRAFYDNGFEAYFGNHCSDASYPYGFEWYSAIGKYADAGSFMGPNWWWLNAACAAWPKGPNRYTGPWKTGTSSRVLVIGNYFDPATNYRGAVETQKLLRGSRLLSYAGWGHVASYTGRSQCVDDFVTDYLINGAVPPKKIVCPAAPNPFVQAKVKAKAGKSLVMPMTGLPTLKPLTPATRPR</sequence>
<comment type="caution">
    <text evidence="7">The sequence shown here is derived from an EMBL/GenBank/DDBJ whole genome shotgun (WGS) entry which is preliminary data.</text>
</comment>
<dbReference type="Pfam" id="PF00561">
    <property type="entry name" value="Abhydrolase_1"/>
    <property type="match status" value="1"/>
</dbReference>
<evidence type="ECO:0000313" key="8">
    <source>
        <dbReference type="Proteomes" id="UP001597110"/>
    </source>
</evidence>
<evidence type="ECO:0000256" key="4">
    <source>
        <dbReference type="SAM" id="SignalP"/>
    </source>
</evidence>
<dbReference type="Gene3D" id="3.40.50.1820">
    <property type="entry name" value="alpha/beta hydrolase"/>
    <property type="match status" value="1"/>
</dbReference>
<feature type="signal peptide" evidence="4">
    <location>
        <begin position="1"/>
        <end position="32"/>
    </location>
</feature>
<evidence type="ECO:0000256" key="3">
    <source>
        <dbReference type="ARBA" id="ARBA00022801"/>
    </source>
</evidence>
<proteinExistence type="inferred from homology"/>
<keyword evidence="8" id="KW-1185">Reference proteome</keyword>
<dbReference type="RefSeq" id="WP_386825550.1">
    <property type="nucleotide sequence ID" value="NZ_JBHTIF010000004.1"/>
</dbReference>
<feature type="chain" id="PRO_5046596968" evidence="4">
    <location>
        <begin position="33"/>
        <end position="561"/>
    </location>
</feature>
<evidence type="ECO:0000259" key="5">
    <source>
        <dbReference type="Pfam" id="PF00561"/>
    </source>
</evidence>
<comment type="similarity">
    <text evidence="1">Belongs to the peptidase S33 family.</text>
</comment>
<name>A0ABW2YIZ2_9GAMM</name>
<feature type="domain" description="AB hydrolase-1" evidence="5">
    <location>
        <begin position="93"/>
        <end position="250"/>
    </location>
</feature>
<gene>
    <name evidence="7" type="ORF">ACFQ0E_16055</name>
</gene>
<evidence type="ECO:0000313" key="7">
    <source>
        <dbReference type="EMBL" id="MFD0727110.1"/>
    </source>
</evidence>
<keyword evidence="3 7" id="KW-0378">Hydrolase</keyword>
<dbReference type="InterPro" id="IPR013595">
    <property type="entry name" value="Pept_S33_TAP-like_C"/>
</dbReference>
<reference evidence="8" key="1">
    <citation type="journal article" date="2019" name="Int. J. Syst. Evol. Microbiol.">
        <title>The Global Catalogue of Microorganisms (GCM) 10K type strain sequencing project: providing services to taxonomists for standard genome sequencing and annotation.</title>
        <authorList>
            <consortium name="The Broad Institute Genomics Platform"/>
            <consortium name="The Broad Institute Genome Sequencing Center for Infectious Disease"/>
            <person name="Wu L."/>
            <person name="Ma J."/>
        </authorList>
    </citation>
    <scope>NUCLEOTIDE SEQUENCE [LARGE SCALE GENOMIC DNA]</scope>
    <source>
        <strain evidence="8">CCUG 55585</strain>
    </source>
</reference>
<feature type="domain" description="Peptidase S33 tripeptidyl aminopeptidase-like C-terminal" evidence="6">
    <location>
        <begin position="420"/>
        <end position="521"/>
    </location>
</feature>
<dbReference type="PANTHER" id="PTHR43248">
    <property type="entry name" value="2-SUCCINYL-6-HYDROXY-2,4-CYCLOHEXADIENE-1-CARBOXYLATE SYNTHASE"/>
    <property type="match status" value="1"/>
</dbReference>
<dbReference type="InterPro" id="IPR051601">
    <property type="entry name" value="Serine_prot/Carboxylest_S33"/>
</dbReference>